<name>A0A1M6Y0R7_9RHOB</name>
<dbReference type="Proteomes" id="UP000183974">
    <property type="component" value="Unassembled WGS sequence"/>
</dbReference>
<accession>A0A1M6Y0R7</accession>
<protein>
    <recommendedName>
        <fullName evidence="4">Sulfotransferase family protein</fullName>
    </recommendedName>
</protein>
<evidence type="ECO:0000313" key="2">
    <source>
        <dbReference type="EMBL" id="SHL11797.1"/>
    </source>
</evidence>
<feature type="region of interest" description="Disordered" evidence="1">
    <location>
        <begin position="301"/>
        <end position="332"/>
    </location>
</feature>
<sequence>MSVTQFPSPHSAATRRRASKTMDIILHIGAHRTASTGFQHYLRSNSDALSGLGIGVWGPLRTRDGLLTGVVPVPGLRPPGQQLKRAAGRIAIAAVTAQKNGFTQLLVSDENMLGAPRRNLRQSALYGDAGERMARFAQAFGGRVTRVVLSIRGQESYWTSVLGFAVARGHRVPRPDDLDRLVTSNRHWRDVIADVACAFPRADLQVLPYELFGSLPERKLEVMTGRADLPRKHARAWLNRAPTLKALRGIVAERGGDADRLGDGEGRWHPFDSAQTAALREAYADDLLWLRAGADGLATLIEENGPGQAGEHPPTGQTTRGHANDDEERRMA</sequence>
<feature type="compositionally biased region" description="Basic and acidic residues" evidence="1">
    <location>
        <begin position="322"/>
        <end position="332"/>
    </location>
</feature>
<reference evidence="2 3" key="1">
    <citation type="submission" date="2016-11" db="EMBL/GenBank/DDBJ databases">
        <authorList>
            <person name="Jaros S."/>
            <person name="Januszkiewicz K."/>
            <person name="Wedrychowicz H."/>
        </authorList>
    </citation>
    <scope>NUCLEOTIDE SEQUENCE [LARGE SCALE GENOMIC DNA]</scope>
    <source>
        <strain evidence="2 3">DSM 29589</strain>
    </source>
</reference>
<dbReference type="AlphaFoldDB" id="A0A1M6Y0R7"/>
<proteinExistence type="predicted"/>
<organism evidence="2 3">
    <name type="scientific">Roseovarius pacificus</name>
    <dbReference type="NCBI Taxonomy" id="337701"/>
    <lineage>
        <taxon>Bacteria</taxon>
        <taxon>Pseudomonadati</taxon>
        <taxon>Pseudomonadota</taxon>
        <taxon>Alphaproteobacteria</taxon>
        <taxon>Rhodobacterales</taxon>
        <taxon>Roseobacteraceae</taxon>
        <taxon>Roseovarius</taxon>
    </lineage>
</organism>
<dbReference type="SUPFAM" id="SSF52540">
    <property type="entry name" value="P-loop containing nucleoside triphosphate hydrolases"/>
    <property type="match status" value="1"/>
</dbReference>
<evidence type="ECO:0000256" key="1">
    <source>
        <dbReference type="SAM" id="MobiDB-lite"/>
    </source>
</evidence>
<dbReference type="EMBL" id="FRBR01000001">
    <property type="protein sequence ID" value="SHL11797.1"/>
    <property type="molecule type" value="Genomic_DNA"/>
</dbReference>
<evidence type="ECO:0000313" key="3">
    <source>
        <dbReference type="Proteomes" id="UP000183974"/>
    </source>
</evidence>
<evidence type="ECO:0008006" key="4">
    <source>
        <dbReference type="Google" id="ProtNLM"/>
    </source>
</evidence>
<gene>
    <name evidence="2" type="ORF">SAMN05444398_101647</name>
</gene>
<keyword evidence="3" id="KW-1185">Reference proteome</keyword>
<dbReference type="STRING" id="337701.SAMN05444398_101647"/>
<dbReference type="InterPro" id="IPR027417">
    <property type="entry name" value="P-loop_NTPase"/>
</dbReference>